<dbReference type="EMBL" id="BHXC01000007">
    <property type="protein sequence ID" value="GCB93750.1"/>
    <property type="molecule type" value="Genomic_DNA"/>
</dbReference>
<feature type="region of interest" description="Disordered" evidence="1">
    <location>
        <begin position="26"/>
        <end position="62"/>
    </location>
</feature>
<feature type="compositionally biased region" description="Basic residues" evidence="1">
    <location>
        <begin position="48"/>
        <end position="62"/>
    </location>
</feature>
<dbReference type="Proteomes" id="UP000288351">
    <property type="component" value="Unassembled WGS sequence"/>
</dbReference>
<reference evidence="2 3" key="1">
    <citation type="journal article" date="2019" name="Microbiol. Resour. Announc.">
        <title>Draft Genome Sequence of the Most Traditional epsilon-Poly-l-Lysine Producer, Streptomyces albulus NBRC14147.</title>
        <authorList>
            <person name="Yamanaka K."/>
            <person name="Hamano Y."/>
        </authorList>
    </citation>
    <scope>NUCLEOTIDE SEQUENCE [LARGE SCALE GENOMIC DNA]</scope>
    <source>
        <strain evidence="2 3">NBRC 14147</strain>
    </source>
</reference>
<gene>
    <name evidence="2" type="ORF">SALB_06536</name>
</gene>
<evidence type="ECO:0000256" key="1">
    <source>
        <dbReference type="SAM" id="MobiDB-lite"/>
    </source>
</evidence>
<sequence>MYASELEIRIRYEELRREADRRRLVREATQGARGAADLASDDPEGRVRPSRARRWRVRRAAA</sequence>
<comment type="caution">
    <text evidence="2">The sequence shown here is derived from an EMBL/GenBank/DDBJ whole genome shotgun (WGS) entry which is preliminary data.</text>
</comment>
<organism evidence="2 3">
    <name type="scientific">Streptomyces noursei</name>
    <name type="common">Streptomyces albulus</name>
    <dbReference type="NCBI Taxonomy" id="1971"/>
    <lineage>
        <taxon>Bacteria</taxon>
        <taxon>Bacillati</taxon>
        <taxon>Actinomycetota</taxon>
        <taxon>Actinomycetes</taxon>
        <taxon>Kitasatosporales</taxon>
        <taxon>Streptomycetaceae</taxon>
        <taxon>Streptomyces</taxon>
    </lineage>
</organism>
<proteinExistence type="predicted"/>
<name>A0A059WE07_STRNR</name>
<accession>A0A059WE07</accession>
<dbReference type="AlphaFoldDB" id="A0A059WE07"/>
<protein>
    <submittedName>
        <fullName evidence="2">Uncharacterized protein</fullName>
    </submittedName>
</protein>
<dbReference type="eggNOG" id="ENOG5030M6W">
    <property type="taxonomic scope" value="Bacteria"/>
</dbReference>
<dbReference type="RefSeq" id="WP_016573609.1">
    <property type="nucleotide sequence ID" value="NZ_BHXC01000007.1"/>
</dbReference>
<evidence type="ECO:0000313" key="3">
    <source>
        <dbReference type="Proteomes" id="UP000288351"/>
    </source>
</evidence>
<evidence type="ECO:0000313" key="2">
    <source>
        <dbReference type="EMBL" id="GCB93750.1"/>
    </source>
</evidence>